<protein>
    <submittedName>
        <fullName evidence="1">Uncharacterized protein</fullName>
    </submittedName>
</protein>
<name>A0AB73MLF0_9LEPT</name>
<reference evidence="1 2" key="1">
    <citation type="submission" date="2017-01" db="EMBL/GenBank/DDBJ databases">
        <title>Comparative genomic analysis of Brazilian Leptospira santarosai.</title>
        <authorList>
            <person name="Moreno L.Z."/>
            <person name="Miraglia F."/>
            <person name="Kremer F.S."/>
            <person name="Eslabao M.R."/>
            <person name="Lilenbaum W."/>
            <person name="Dellagostin O.A."/>
            <person name="Moreno A.M."/>
        </authorList>
    </citation>
    <scope>NUCLEOTIDE SEQUENCE [LARGE SCALE GENOMIC DNA]</scope>
    <source>
        <strain evidence="1 2">M52/8-19</strain>
    </source>
</reference>
<evidence type="ECO:0000313" key="1">
    <source>
        <dbReference type="EMBL" id="ONF91793.1"/>
    </source>
</evidence>
<dbReference type="InterPro" id="IPR028960">
    <property type="entry name" value="Imm27"/>
</dbReference>
<dbReference type="Proteomes" id="UP000189337">
    <property type="component" value="Unassembled WGS sequence"/>
</dbReference>
<dbReference type="Pfam" id="PF15590">
    <property type="entry name" value="Imm27"/>
    <property type="match status" value="1"/>
</dbReference>
<comment type="caution">
    <text evidence="1">The sequence shown here is derived from an EMBL/GenBank/DDBJ whole genome shotgun (WGS) entry which is preliminary data.</text>
</comment>
<dbReference type="EMBL" id="MTSU01000017">
    <property type="protein sequence ID" value="ONF91793.1"/>
    <property type="molecule type" value="Genomic_DNA"/>
</dbReference>
<proteinExistence type="predicted"/>
<gene>
    <name evidence="1" type="ORF">BWD14_15910</name>
</gene>
<accession>A0AB73MLF0</accession>
<evidence type="ECO:0000313" key="2">
    <source>
        <dbReference type="Proteomes" id="UP000189337"/>
    </source>
</evidence>
<dbReference type="RefSeq" id="WP_076637906.1">
    <property type="nucleotide sequence ID" value="NZ_MTSU01000017.1"/>
</dbReference>
<sequence length="99" mass="11785">MIRKLLPSEKEIVCNWIINESEIQNDANIRRVRYLIENYLIKIKTDRSGWNTLYQDPEDGRYWESTYLQSNIHGGGPLSLFALTDEQANKKFKLYKNKF</sequence>
<organism evidence="1 2">
    <name type="scientific">Leptospira santarosai</name>
    <dbReference type="NCBI Taxonomy" id="28183"/>
    <lineage>
        <taxon>Bacteria</taxon>
        <taxon>Pseudomonadati</taxon>
        <taxon>Spirochaetota</taxon>
        <taxon>Spirochaetia</taxon>
        <taxon>Leptospirales</taxon>
        <taxon>Leptospiraceae</taxon>
        <taxon>Leptospira</taxon>
    </lineage>
</organism>
<dbReference type="AlphaFoldDB" id="A0AB73MLF0"/>